<accession>A0A1S4AB91</accession>
<evidence type="ECO:0000256" key="2">
    <source>
        <dbReference type="SAM" id="MobiDB-lite"/>
    </source>
</evidence>
<dbReference type="RefSeq" id="XP_016473922.1">
    <property type="nucleotide sequence ID" value="XM_016618436.1"/>
</dbReference>
<gene>
    <name evidence="3" type="primary">LOC107795754</name>
</gene>
<feature type="compositionally biased region" description="Acidic residues" evidence="2">
    <location>
        <begin position="284"/>
        <end position="296"/>
    </location>
</feature>
<name>A0A1S4AB91_TOBAC</name>
<protein>
    <submittedName>
        <fullName evidence="3">Ensconsin-like</fullName>
    </submittedName>
</protein>
<feature type="region of interest" description="Disordered" evidence="2">
    <location>
        <begin position="266"/>
        <end position="326"/>
    </location>
</feature>
<dbReference type="PaxDb" id="4097-A0A1S4AB91"/>
<keyword evidence="1" id="KW-0175">Coiled coil</keyword>
<evidence type="ECO:0000256" key="1">
    <source>
        <dbReference type="SAM" id="Coils"/>
    </source>
</evidence>
<feature type="coiled-coil region" evidence="1">
    <location>
        <begin position="163"/>
        <end position="243"/>
    </location>
</feature>
<dbReference type="AlphaFoldDB" id="A0A1S4AB91"/>
<evidence type="ECO:0000313" key="3">
    <source>
        <dbReference type="RefSeq" id="XP_016473922.1"/>
    </source>
</evidence>
<sequence>MRLSFGSLPLSVDKQPTTSIALATTTSYPLTPSVSSPFSPTLPSPPATAASSPPTAIAREEDAPLPQSPVYGNLGLGFRERLEKNTYSPRNEIIFEANFLASEGLQRLIRDKEELTFERDQLLAELDQTGARLSELEAPVAKAVELEARLQQSEQENNLEVALNSNAKELVVAEEKYVRLEEKYKKIIEHNRIYSSNVCDFDVSLRSMRSARDNHSAEVSQLKEKLQRQAASLMRRKTLKKDKEGVTDFDVEIAKARELALAAKRGLPARPDATDSSGSGSEFLETEEEPEGEDVEGQNIEPAAYPPTFPGGVDVFLPPASGDAAT</sequence>
<feature type="region of interest" description="Disordered" evidence="2">
    <location>
        <begin position="31"/>
        <end position="55"/>
    </location>
</feature>
<reference evidence="3" key="1">
    <citation type="submission" date="2025-08" db="UniProtKB">
        <authorList>
            <consortium name="RefSeq"/>
        </authorList>
    </citation>
    <scope>IDENTIFICATION</scope>
</reference>
<dbReference type="KEGG" id="nta:107795754"/>
<organism evidence="3">
    <name type="scientific">Nicotiana tabacum</name>
    <name type="common">Common tobacco</name>
    <dbReference type="NCBI Taxonomy" id="4097"/>
    <lineage>
        <taxon>Eukaryota</taxon>
        <taxon>Viridiplantae</taxon>
        <taxon>Streptophyta</taxon>
        <taxon>Embryophyta</taxon>
        <taxon>Tracheophyta</taxon>
        <taxon>Spermatophyta</taxon>
        <taxon>Magnoliopsida</taxon>
        <taxon>eudicotyledons</taxon>
        <taxon>Gunneridae</taxon>
        <taxon>Pentapetalae</taxon>
        <taxon>asterids</taxon>
        <taxon>lamiids</taxon>
        <taxon>Solanales</taxon>
        <taxon>Solanaceae</taxon>
        <taxon>Nicotianoideae</taxon>
        <taxon>Nicotianeae</taxon>
        <taxon>Nicotiana</taxon>
    </lineage>
</organism>
<proteinExistence type="predicted"/>